<dbReference type="PANTHER" id="PTHR43716">
    <property type="entry name" value="D-2-HYDROXYGLUTARATE DEHYDROGENASE, MITOCHONDRIAL"/>
    <property type="match status" value="1"/>
</dbReference>
<evidence type="ECO:0000256" key="2">
    <source>
        <dbReference type="ARBA" id="ARBA00008000"/>
    </source>
</evidence>
<evidence type="ECO:0000256" key="1">
    <source>
        <dbReference type="ARBA" id="ARBA00001974"/>
    </source>
</evidence>
<dbReference type="InterPro" id="IPR004113">
    <property type="entry name" value="FAD-bd_oxidored_4_C"/>
</dbReference>
<dbReference type="Gene3D" id="3.30.465.10">
    <property type="match status" value="1"/>
</dbReference>
<evidence type="ECO:0000313" key="6">
    <source>
        <dbReference type="EMBL" id="SDE34975.1"/>
    </source>
</evidence>
<dbReference type="InterPro" id="IPR016169">
    <property type="entry name" value="FAD-bd_PCMH_sub2"/>
</dbReference>
<evidence type="ECO:0000256" key="3">
    <source>
        <dbReference type="ARBA" id="ARBA00022630"/>
    </source>
</evidence>
<evidence type="ECO:0000256" key="4">
    <source>
        <dbReference type="ARBA" id="ARBA00022827"/>
    </source>
</evidence>
<dbReference type="AlphaFoldDB" id="A0A1G7C976"/>
<organism evidence="6 7">
    <name type="scientific">Rhodobacter capsulatus</name>
    <name type="common">Rhodopseudomonas capsulata</name>
    <dbReference type="NCBI Taxonomy" id="1061"/>
    <lineage>
        <taxon>Bacteria</taxon>
        <taxon>Pseudomonadati</taxon>
        <taxon>Pseudomonadota</taxon>
        <taxon>Alphaproteobacteria</taxon>
        <taxon>Rhodobacterales</taxon>
        <taxon>Rhodobacter group</taxon>
        <taxon>Rhodobacter</taxon>
    </lineage>
</organism>
<dbReference type="GO" id="GO:0022904">
    <property type="term" value="P:respiratory electron transport chain"/>
    <property type="evidence" value="ECO:0007669"/>
    <property type="project" value="TreeGrafter"/>
</dbReference>
<dbReference type="InterPro" id="IPR036318">
    <property type="entry name" value="FAD-bd_PCMH-like_sf"/>
</dbReference>
<protein>
    <submittedName>
        <fullName evidence="6">FAD/FMN-containing dehydrogenase</fullName>
    </submittedName>
</protein>
<keyword evidence="3" id="KW-0285">Flavoprotein</keyword>
<dbReference type="PROSITE" id="PS51387">
    <property type="entry name" value="FAD_PCMH"/>
    <property type="match status" value="1"/>
</dbReference>
<accession>A0A1G7C976</accession>
<dbReference type="FunFam" id="1.10.45.10:FF:000001">
    <property type="entry name" value="D-lactate dehydrogenase mitochondrial"/>
    <property type="match status" value="1"/>
</dbReference>
<dbReference type="PANTHER" id="PTHR43716:SF2">
    <property type="entry name" value="BLL6224 PROTEIN"/>
    <property type="match status" value="1"/>
</dbReference>
<dbReference type="InterPro" id="IPR016164">
    <property type="entry name" value="FAD-linked_Oxase-like_C"/>
</dbReference>
<dbReference type="EMBL" id="FNAY01000001">
    <property type="protein sequence ID" value="SDE34975.1"/>
    <property type="molecule type" value="Genomic_DNA"/>
</dbReference>
<gene>
    <name evidence="6" type="ORF">SAMN04244550_00178</name>
</gene>
<dbReference type="GO" id="GO:0003824">
    <property type="term" value="F:catalytic activity"/>
    <property type="evidence" value="ECO:0007669"/>
    <property type="project" value="InterPro"/>
</dbReference>
<proteinExistence type="inferred from homology"/>
<dbReference type="GO" id="GO:0071949">
    <property type="term" value="F:FAD binding"/>
    <property type="evidence" value="ECO:0007669"/>
    <property type="project" value="InterPro"/>
</dbReference>
<dbReference type="Pfam" id="PF02913">
    <property type="entry name" value="FAD-oxidase_C"/>
    <property type="match status" value="1"/>
</dbReference>
<dbReference type="Gene3D" id="3.30.70.2740">
    <property type="match status" value="1"/>
</dbReference>
<dbReference type="InterPro" id="IPR016166">
    <property type="entry name" value="FAD-bd_PCMH"/>
</dbReference>
<dbReference type="InterPro" id="IPR016171">
    <property type="entry name" value="Vanillyl_alc_oxidase_C-sub2"/>
</dbReference>
<feature type="domain" description="FAD-binding PCMH-type" evidence="5">
    <location>
        <begin position="42"/>
        <end position="221"/>
    </location>
</feature>
<dbReference type="Gene3D" id="1.10.45.10">
    <property type="entry name" value="Vanillyl-alcohol Oxidase, Chain A, domain 4"/>
    <property type="match status" value="1"/>
</dbReference>
<dbReference type="Pfam" id="PF01565">
    <property type="entry name" value="FAD_binding_4"/>
    <property type="match status" value="1"/>
</dbReference>
<comment type="cofactor">
    <cofactor evidence="1">
        <name>FAD</name>
        <dbReference type="ChEBI" id="CHEBI:57692"/>
    </cofactor>
</comment>
<name>A0A1G7C976_RHOCA</name>
<evidence type="ECO:0000313" key="7">
    <source>
        <dbReference type="Proteomes" id="UP000183812"/>
    </source>
</evidence>
<dbReference type="Gene3D" id="3.30.70.2190">
    <property type="match status" value="1"/>
</dbReference>
<dbReference type="SUPFAM" id="SSF55103">
    <property type="entry name" value="FAD-linked oxidases, C-terminal domain"/>
    <property type="match status" value="1"/>
</dbReference>
<dbReference type="SUPFAM" id="SSF56176">
    <property type="entry name" value="FAD-binding/transporter-associated domain-like"/>
    <property type="match status" value="1"/>
</dbReference>
<dbReference type="InterPro" id="IPR006094">
    <property type="entry name" value="Oxid_FAD_bind_N"/>
</dbReference>
<dbReference type="Proteomes" id="UP000183812">
    <property type="component" value="Unassembled WGS sequence"/>
</dbReference>
<sequence>MKGKAVLNPADAAFVKRLAVAVPGLWLGAAEPRYLEEPRGRWRGQAGVLARPETVAQVSALLGFCHAERVGVVPFGGGTGLVGGQVASEGPVPVALSLERMRAVRQVDGQALVIEAGATLQAVQDAAAAVGKRFPLTLASQGSAQIGGCLATNAGGVNVLRYGTARALCLGLEVVLADGTIWHGLKRLAKDNTGYDLRDLIIGSEGSLGIITAASLRLHEPPAVEGVALLAVPSPAAAVALLGLAQARFAGCVSAFELISGQGLAFLREVGPEVALPFAADPDWSVLIELGLPAGMDVEAAFADLYEAAGDLVSDAVVAQSGVQAAALWQMRESIPLANRRIGAISSHDIAVPGADIPAFIAAATDMLREIGDFRLNCFGHVGDGNLHFNVFPAEGRRREEYEAIRSEVMAAVHRLVVGRFDGSISAEHGIGRLKVGELARSADPAKMAMMRAIKSALDPRGILNPGVILPAAG</sequence>
<reference evidence="6 7" key="1">
    <citation type="submission" date="2016-10" db="EMBL/GenBank/DDBJ databases">
        <authorList>
            <person name="de Groot N.N."/>
        </authorList>
    </citation>
    <scope>NUCLEOTIDE SEQUENCE [LARGE SCALE GENOMIC DNA]</scope>
    <source>
        <strain evidence="7">DSM 938 / 37b4</strain>
    </source>
</reference>
<comment type="similarity">
    <text evidence="2">Belongs to the FAD-binding oxidoreductase/transferase type 4 family.</text>
</comment>
<evidence type="ECO:0000259" key="5">
    <source>
        <dbReference type="PROSITE" id="PS51387"/>
    </source>
</evidence>
<dbReference type="InterPro" id="IPR051264">
    <property type="entry name" value="FAD-oxidored/transferase_4"/>
</dbReference>
<keyword evidence="4" id="KW-0274">FAD</keyword>